<gene>
    <name evidence="4" type="ORF">H9L24_15255</name>
</gene>
<organism evidence="4 5">
    <name type="scientific">Paenacidovorax monticola</name>
    <dbReference type="NCBI Taxonomy" id="1926868"/>
    <lineage>
        <taxon>Bacteria</taxon>
        <taxon>Pseudomonadati</taxon>
        <taxon>Pseudomonadota</taxon>
        <taxon>Betaproteobacteria</taxon>
        <taxon>Burkholderiales</taxon>
        <taxon>Comamonadaceae</taxon>
        <taxon>Paenacidovorax</taxon>
    </lineage>
</organism>
<name>A0A7H0HCW7_9BURK</name>
<dbReference type="PROSITE" id="PS50222">
    <property type="entry name" value="EF_HAND_2"/>
    <property type="match status" value="1"/>
</dbReference>
<protein>
    <submittedName>
        <fullName evidence="4">EF-hand domain-containing protein</fullName>
    </submittedName>
</protein>
<feature type="compositionally biased region" description="Basic and acidic residues" evidence="1">
    <location>
        <begin position="87"/>
        <end position="104"/>
    </location>
</feature>
<dbReference type="RefSeq" id="WP_187735371.1">
    <property type="nucleotide sequence ID" value="NZ_CP060790.1"/>
</dbReference>
<reference evidence="4 5" key="1">
    <citation type="submission" date="2020-08" db="EMBL/GenBank/DDBJ databases">
        <title>Genome sequence of Acidovorax monticola KACC 19171T.</title>
        <authorList>
            <person name="Hyun D.-W."/>
            <person name="Bae J.-W."/>
        </authorList>
    </citation>
    <scope>NUCLEOTIDE SEQUENCE [LARGE SCALE GENOMIC DNA]</scope>
    <source>
        <strain evidence="4 5">KACC 19171</strain>
    </source>
</reference>
<dbReference type="PROSITE" id="PS00018">
    <property type="entry name" value="EF_HAND_1"/>
    <property type="match status" value="1"/>
</dbReference>
<dbReference type="GO" id="GO:0005509">
    <property type="term" value="F:calcium ion binding"/>
    <property type="evidence" value="ECO:0007669"/>
    <property type="project" value="InterPro"/>
</dbReference>
<feature type="domain" description="EF-hand" evidence="3">
    <location>
        <begin position="77"/>
        <end position="111"/>
    </location>
</feature>
<dbReference type="EMBL" id="CP060790">
    <property type="protein sequence ID" value="QNP58383.1"/>
    <property type="molecule type" value="Genomic_DNA"/>
</dbReference>
<dbReference type="Pfam" id="PF13202">
    <property type="entry name" value="EF-hand_5"/>
    <property type="match status" value="2"/>
</dbReference>
<feature type="compositionally biased region" description="Low complexity" evidence="1">
    <location>
        <begin position="45"/>
        <end position="57"/>
    </location>
</feature>
<keyword evidence="2" id="KW-0732">Signal</keyword>
<dbReference type="AlphaFoldDB" id="A0A7H0HCW7"/>
<feature type="compositionally biased region" description="Basic and acidic residues" evidence="1">
    <location>
        <begin position="61"/>
        <end position="70"/>
    </location>
</feature>
<evidence type="ECO:0000256" key="2">
    <source>
        <dbReference type="SAM" id="SignalP"/>
    </source>
</evidence>
<feature type="signal peptide" evidence="2">
    <location>
        <begin position="1"/>
        <end position="33"/>
    </location>
</feature>
<dbReference type="InterPro" id="IPR018247">
    <property type="entry name" value="EF_Hand_1_Ca_BS"/>
</dbReference>
<evidence type="ECO:0000256" key="1">
    <source>
        <dbReference type="SAM" id="MobiDB-lite"/>
    </source>
</evidence>
<keyword evidence="5" id="KW-1185">Reference proteome</keyword>
<dbReference type="Gene3D" id="1.10.238.10">
    <property type="entry name" value="EF-hand"/>
    <property type="match status" value="1"/>
</dbReference>
<evidence type="ECO:0000313" key="4">
    <source>
        <dbReference type="EMBL" id="QNP58383.1"/>
    </source>
</evidence>
<dbReference type="InterPro" id="IPR002048">
    <property type="entry name" value="EF_hand_dom"/>
</dbReference>
<sequence>MTVKQRRTSFSFDTASLLLFAALSMGGAATAFAQTGGPSFGPGPSGAAKPAASSPASQAFDRADANKDGKLSPQEAATLPAVGNRFEQLDTDKDGALSREEFEKGVNPQAK</sequence>
<dbReference type="InterPro" id="IPR011992">
    <property type="entry name" value="EF-hand-dom_pair"/>
</dbReference>
<evidence type="ECO:0000313" key="5">
    <source>
        <dbReference type="Proteomes" id="UP000516057"/>
    </source>
</evidence>
<dbReference type="SUPFAM" id="SSF47473">
    <property type="entry name" value="EF-hand"/>
    <property type="match status" value="1"/>
</dbReference>
<dbReference type="KEGG" id="amon:H9L24_15255"/>
<proteinExistence type="predicted"/>
<accession>A0A7H0HCW7</accession>
<feature type="chain" id="PRO_5028873985" evidence="2">
    <location>
        <begin position="34"/>
        <end position="111"/>
    </location>
</feature>
<feature type="region of interest" description="Disordered" evidence="1">
    <location>
        <begin position="32"/>
        <end position="111"/>
    </location>
</feature>
<evidence type="ECO:0000259" key="3">
    <source>
        <dbReference type="PROSITE" id="PS50222"/>
    </source>
</evidence>
<dbReference type="Proteomes" id="UP000516057">
    <property type="component" value="Chromosome"/>
</dbReference>